<dbReference type="SUPFAM" id="SSF55174">
    <property type="entry name" value="Alpha-L RNA-binding motif"/>
    <property type="match status" value="1"/>
</dbReference>
<name>A0ABV2G950_9BACL</name>
<dbReference type="InterPro" id="IPR029063">
    <property type="entry name" value="SAM-dependent_MTases_sf"/>
</dbReference>
<dbReference type="GO" id="GO:0008168">
    <property type="term" value="F:methyltransferase activity"/>
    <property type="evidence" value="ECO:0007669"/>
    <property type="project" value="UniProtKB-KW"/>
</dbReference>
<dbReference type="Pfam" id="PF01479">
    <property type="entry name" value="S4"/>
    <property type="match status" value="1"/>
</dbReference>
<dbReference type="NCBIfam" id="TIGR00478">
    <property type="entry name" value="tly"/>
    <property type="match status" value="1"/>
</dbReference>
<dbReference type="PIRSF" id="PIRSF005578">
    <property type="entry name" value="TlyA"/>
    <property type="match status" value="1"/>
</dbReference>
<dbReference type="GO" id="GO:0032259">
    <property type="term" value="P:methylation"/>
    <property type="evidence" value="ECO:0007669"/>
    <property type="project" value="UniProtKB-KW"/>
</dbReference>
<evidence type="ECO:0000313" key="6">
    <source>
        <dbReference type="Proteomes" id="UP001549099"/>
    </source>
</evidence>
<evidence type="ECO:0000256" key="3">
    <source>
        <dbReference type="PROSITE-ProRule" id="PRU00182"/>
    </source>
</evidence>
<feature type="domain" description="RNA-binding S4" evidence="4">
    <location>
        <begin position="8"/>
        <end position="73"/>
    </location>
</feature>
<dbReference type="EC" id="2.1.1.227" evidence="5"/>
<keyword evidence="5" id="KW-0808">Transferase</keyword>
<dbReference type="Proteomes" id="UP001549099">
    <property type="component" value="Unassembled WGS sequence"/>
</dbReference>
<dbReference type="InterPro" id="IPR047048">
    <property type="entry name" value="TlyA"/>
</dbReference>
<comment type="similarity">
    <text evidence="2">Belongs to the TlyA family.</text>
</comment>
<organism evidence="5 6">
    <name type="scientific">Bhargavaea ullalensis</name>
    <dbReference type="NCBI Taxonomy" id="1265685"/>
    <lineage>
        <taxon>Bacteria</taxon>
        <taxon>Bacillati</taxon>
        <taxon>Bacillota</taxon>
        <taxon>Bacilli</taxon>
        <taxon>Bacillales</taxon>
        <taxon>Caryophanaceae</taxon>
        <taxon>Bhargavaea</taxon>
    </lineage>
</organism>
<dbReference type="InterPro" id="IPR002942">
    <property type="entry name" value="S4_RNA-bd"/>
</dbReference>
<dbReference type="InterPro" id="IPR004538">
    <property type="entry name" value="Hemolysin_A/TlyA"/>
</dbReference>
<proteinExistence type="inferred from homology"/>
<dbReference type="Gene3D" id="3.40.50.150">
    <property type="entry name" value="Vaccinia Virus protein VP39"/>
    <property type="match status" value="1"/>
</dbReference>
<dbReference type="PANTHER" id="PTHR32319">
    <property type="entry name" value="BACTERIAL HEMOLYSIN-LIKE PROTEIN"/>
    <property type="match status" value="1"/>
</dbReference>
<evidence type="ECO:0000256" key="2">
    <source>
        <dbReference type="ARBA" id="ARBA00029460"/>
    </source>
</evidence>
<dbReference type="SMART" id="SM00363">
    <property type="entry name" value="S4"/>
    <property type="match status" value="1"/>
</dbReference>
<dbReference type="EMBL" id="JBEPLW010000002">
    <property type="protein sequence ID" value="MET3574804.1"/>
    <property type="molecule type" value="Genomic_DNA"/>
</dbReference>
<gene>
    <name evidence="5" type="ORF">ABID49_000686</name>
</gene>
<reference evidence="5 6" key="1">
    <citation type="submission" date="2024-06" db="EMBL/GenBank/DDBJ databases">
        <title>Genomic Encyclopedia of Type Strains, Phase IV (KMG-IV): sequencing the most valuable type-strain genomes for metagenomic binning, comparative biology and taxonomic classification.</title>
        <authorList>
            <person name="Goeker M."/>
        </authorList>
    </citation>
    <scope>NUCLEOTIDE SEQUENCE [LARGE SCALE GENOMIC DNA]</scope>
    <source>
        <strain evidence="5 6">DSM 26128</strain>
    </source>
</reference>
<dbReference type="InterPro" id="IPR036986">
    <property type="entry name" value="S4_RNA-bd_sf"/>
</dbReference>
<dbReference type="RefSeq" id="WP_354195335.1">
    <property type="nucleotide sequence ID" value="NZ_JBEPLW010000002.1"/>
</dbReference>
<evidence type="ECO:0000259" key="4">
    <source>
        <dbReference type="SMART" id="SM00363"/>
    </source>
</evidence>
<dbReference type="InterPro" id="IPR002877">
    <property type="entry name" value="RNA_MeTrfase_FtsJ_dom"/>
</dbReference>
<sequence>MTERQPKERIDTLLVERGLFDSREQAKRAVMAGIIFSGDRRIDKPGEKLPADSAIRVKGDRPKYVSRGGLKLEKALDVFDLSVEGKRFLDIGASTGGFTDCALQNGAVRGYALDVGYNQLAWKLREDPRVTVMERVNFRHATPDLFTEGAPEFATIDVSFISLALILPTLKTILMPGGDVISLVKPQFEAGREKVGKKGIIRDPAIHLEVLEKTADIAVNSGFDLLAAEFSPVTGGEGNIEFLFHLRSSDQPGIRLESGRLAEVVKQAHAALDH</sequence>
<keyword evidence="1 3" id="KW-0694">RNA-binding</keyword>
<evidence type="ECO:0000313" key="5">
    <source>
        <dbReference type="EMBL" id="MET3574804.1"/>
    </source>
</evidence>
<protein>
    <submittedName>
        <fullName evidence="5">23S rRNA (Cytidine1920-2'-O)/16S rRNA (Cytidine1409-2'-O)-methyltransferase</fullName>
        <ecNumber evidence="5">2.1.1.226</ecNumber>
        <ecNumber evidence="5">2.1.1.227</ecNumber>
    </submittedName>
</protein>
<accession>A0ABV2G950</accession>
<dbReference type="SUPFAM" id="SSF53335">
    <property type="entry name" value="S-adenosyl-L-methionine-dependent methyltransferases"/>
    <property type="match status" value="1"/>
</dbReference>
<keyword evidence="5" id="KW-0489">Methyltransferase</keyword>
<dbReference type="CDD" id="cd00165">
    <property type="entry name" value="S4"/>
    <property type="match status" value="1"/>
</dbReference>
<dbReference type="Gene3D" id="3.10.290.10">
    <property type="entry name" value="RNA-binding S4 domain"/>
    <property type="match status" value="1"/>
</dbReference>
<keyword evidence="6" id="KW-1185">Reference proteome</keyword>
<evidence type="ECO:0000256" key="1">
    <source>
        <dbReference type="ARBA" id="ARBA00022884"/>
    </source>
</evidence>
<comment type="caution">
    <text evidence="5">The sequence shown here is derived from an EMBL/GenBank/DDBJ whole genome shotgun (WGS) entry which is preliminary data.</text>
</comment>
<dbReference type="PANTHER" id="PTHR32319:SF0">
    <property type="entry name" value="BACTERIAL HEMOLYSIN-LIKE PROTEIN"/>
    <property type="match status" value="1"/>
</dbReference>
<dbReference type="EC" id="2.1.1.226" evidence="5"/>
<dbReference type="Pfam" id="PF01728">
    <property type="entry name" value="FtsJ"/>
    <property type="match status" value="1"/>
</dbReference>
<dbReference type="PROSITE" id="PS50889">
    <property type="entry name" value="S4"/>
    <property type="match status" value="1"/>
</dbReference>